<dbReference type="Pfam" id="PF07980">
    <property type="entry name" value="SusD_RagB"/>
    <property type="match status" value="1"/>
</dbReference>
<comment type="subcellular location">
    <subcellularLocation>
        <location evidence="1">Cell outer membrane</location>
    </subcellularLocation>
</comment>
<dbReference type="InterPro" id="IPR012944">
    <property type="entry name" value="SusD_RagB_dom"/>
</dbReference>
<accession>A0A1S9P6D0</accession>
<sequence>MMKKLLTSILIVGLAAQSCTKVNENVYDKYAGDAFYGTAAGADNALATVYGKITGTWGSNYAGRDNCWYDLNSFASDEQVIPHRNTGDWQLDFAQLYTRTELPTLGIINNTWNWIYSSIYSANLAITQLTAANADPSKIAEAKVMRAWLYYLAIDDFGDVPFYTDNNIDVSKIPQEKRAKIYDFIVSELKANVDLLSEARGGAYYGRFNKWAGYMVLAKVYLNAEVYTGTAHWADALAAATKVAAGGYSLHAGAANAGSPLGYQYYELFGDVCPNDETILAEFITQNVVSGNIYGIRSLNSPNGVALIGFAGWNGTVIPSEFYDKYDDRDIRKKQFLVGPQAGGVTYTRDVSSLISPGAAPNEGIRNVKFFPVKPDASGASNDFPIYRYADVLLIQAECNVRLGNVAAAAPYLNQVRQRAGLGDIAAPTLDNIYDERGFELNMEGHRRQDMIRFGKYLLPHGFVPAAPATRLIFAIPTAALNANSNLKQNPGY</sequence>
<reference evidence="8 9" key="1">
    <citation type="submission" date="2016-07" db="EMBL/GenBank/DDBJ databases">
        <title>Genomic analysis of zinc-resistant bacterium Mucilaginibacter pedocola TBZ30.</title>
        <authorList>
            <person name="Huang J."/>
            <person name="Tang J."/>
        </authorList>
    </citation>
    <scope>NUCLEOTIDE SEQUENCE [LARGE SCALE GENOMIC DNA]</scope>
    <source>
        <strain evidence="8 9">TBZ30</strain>
    </source>
</reference>
<keyword evidence="3" id="KW-0732">Signal</keyword>
<comment type="caution">
    <text evidence="8">The sequence shown here is derived from an EMBL/GenBank/DDBJ whole genome shotgun (WGS) entry which is preliminary data.</text>
</comment>
<evidence type="ECO:0000256" key="5">
    <source>
        <dbReference type="ARBA" id="ARBA00023237"/>
    </source>
</evidence>
<dbReference type="InterPro" id="IPR011990">
    <property type="entry name" value="TPR-like_helical_dom_sf"/>
</dbReference>
<comment type="similarity">
    <text evidence="2">Belongs to the SusD family.</text>
</comment>
<feature type="domain" description="RagB/SusD" evidence="6">
    <location>
        <begin position="315"/>
        <end position="493"/>
    </location>
</feature>
<dbReference type="OrthoDB" id="9783641at2"/>
<evidence type="ECO:0000259" key="7">
    <source>
        <dbReference type="Pfam" id="PF14322"/>
    </source>
</evidence>
<keyword evidence="5" id="KW-0998">Cell outer membrane</keyword>
<evidence type="ECO:0000313" key="8">
    <source>
        <dbReference type="EMBL" id="OOQ56509.1"/>
    </source>
</evidence>
<keyword evidence="9" id="KW-1185">Reference proteome</keyword>
<name>A0A1S9P6D0_9SPHI</name>
<evidence type="ECO:0000256" key="4">
    <source>
        <dbReference type="ARBA" id="ARBA00023136"/>
    </source>
</evidence>
<dbReference type="SUPFAM" id="SSF48452">
    <property type="entry name" value="TPR-like"/>
    <property type="match status" value="1"/>
</dbReference>
<evidence type="ECO:0000313" key="9">
    <source>
        <dbReference type="Proteomes" id="UP000189739"/>
    </source>
</evidence>
<dbReference type="Pfam" id="PF14322">
    <property type="entry name" value="SusD-like_3"/>
    <property type="match status" value="1"/>
</dbReference>
<dbReference type="RefSeq" id="WP_078351467.1">
    <property type="nucleotide sequence ID" value="NZ_MBTF01000039.1"/>
</dbReference>
<evidence type="ECO:0000256" key="3">
    <source>
        <dbReference type="ARBA" id="ARBA00022729"/>
    </source>
</evidence>
<evidence type="ECO:0000259" key="6">
    <source>
        <dbReference type="Pfam" id="PF07980"/>
    </source>
</evidence>
<evidence type="ECO:0000256" key="2">
    <source>
        <dbReference type="ARBA" id="ARBA00006275"/>
    </source>
</evidence>
<dbReference type="AlphaFoldDB" id="A0A1S9P6D0"/>
<dbReference type="InterPro" id="IPR033985">
    <property type="entry name" value="SusD-like_N"/>
</dbReference>
<evidence type="ECO:0000256" key="1">
    <source>
        <dbReference type="ARBA" id="ARBA00004442"/>
    </source>
</evidence>
<organism evidence="8 9">
    <name type="scientific">Mucilaginibacter pedocola</name>
    <dbReference type="NCBI Taxonomy" id="1792845"/>
    <lineage>
        <taxon>Bacteria</taxon>
        <taxon>Pseudomonadati</taxon>
        <taxon>Bacteroidota</taxon>
        <taxon>Sphingobacteriia</taxon>
        <taxon>Sphingobacteriales</taxon>
        <taxon>Sphingobacteriaceae</taxon>
        <taxon>Mucilaginibacter</taxon>
    </lineage>
</organism>
<dbReference type="PROSITE" id="PS51257">
    <property type="entry name" value="PROKAR_LIPOPROTEIN"/>
    <property type="match status" value="1"/>
</dbReference>
<dbReference type="CDD" id="cd08977">
    <property type="entry name" value="SusD"/>
    <property type="match status" value="1"/>
</dbReference>
<dbReference type="Gene3D" id="1.25.40.390">
    <property type="match status" value="1"/>
</dbReference>
<dbReference type="STRING" id="1792845.BC343_18880"/>
<dbReference type="EMBL" id="MBTF01000039">
    <property type="protein sequence ID" value="OOQ56509.1"/>
    <property type="molecule type" value="Genomic_DNA"/>
</dbReference>
<feature type="domain" description="SusD-like N-terminal" evidence="7">
    <location>
        <begin position="90"/>
        <end position="222"/>
    </location>
</feature>
<protein>
    <submittedName>
        <fullName evidence="8">Carbohydrate-binding protein SusD</fullName>
    </submittedName>
</protein>
<proteinExistence type="inferred from homology"/>
<keyword evidence="4" id="KW-0472">Membrane</keyword>
<dbReference type="Proteomes" id="UP000189739">
    <property type="component" value="Unassembled WGS sequence"/>
</dbReference>
<gene>
    <name evidence="8" type="ORF">BC343_18880</name>
</gene>
<dbReference type="GO" id="GO:0009279">
    <property type="term" value="C:cell outer membrane"/>
    <property type="evidence" value="ECO:0007669"/>
    <property type="project" value="UniProtKB-SubCell"/>
</dbReference>